<dbReference type="InterPro" id="IPR013154">
    <property type="entry name" value="ADH-like_N"/>
</dbReference>
<dbReference type="PANTHER" id="PTHR44154:SF1">
    <property type="entry name" value="QUINONE OXIDOREDUCTASE"/>
    <property type="match status" value="1"/>
</dbReference>
<dbReference type="PANTHER" id="PTHR44154">
    <property type="entry name" value="QUINONE OXIDOREDUCTASE"/>
    <property type="match status" value="1"/>
</dbReference>
<keyword evidence="4" id="KW-1185">Reference proteome</keyword>
<organism evidence="3 4">
    <name type="scientific">Kineosporia babensis</name>
    <dbReference type="NCBI Taxonomy" id="499548"/>
    <lineage>
        <taxon>Bacteria</taxon>
        <taxon>Bacillati</taxon>
        <taxon>Actinomycetota</taxon>
        <taxon>Actinomycetes</taxon>
        <taxon>Kineosporiales</taxon>
        <taxon>Kineosporiaceae</taxon>
        <taxon>Kineosporia</taxon>
    </lineage>
</organism>
<dbReference type="Proteomes" id="UP001138997">
    <property type="component" value="Unassembled WGS sequence"/>
</dbReference>
<feature type="domain" description="Enoyl reductase (ER)" evidence="2">
    <location>
        <begin position="10"/>
        <end position="318"/>
    </location>
</feature>
<dbReference type="AlphaFoldDB" id="A0A9X1SXX7"/>
<keyword evidence="1" id="KW-0521">NADP</keyword>
<name>A0A9X1SXX7_9ACTN</name>
<reference evidence="3" key="1">
    <citation type="submission" date="2021-11" db="EMBL/GenBank/DDBJ databases">
        <title>Streptomyces corallinus and Kineosporia corallina sp. nov., two new coral-derived marine actinobacteria.</title>
        <authorList>
            <person name="Buangrab K."/>
            <person name="Sutthacheep M."/>
            <person name="Yeemin T."/>
            <person name="Harunari E."/>
            <person name="Igarashi Y."/>
            <person name="Sripreechasak P."/>
            <person name="Kanchanasin P."/>
            <person name="Tanasupawat S."/>
            <person name="Phongsopitanun W."/>
        </authorList>
    </citation>
    <scope>NUCLEOTIDE SEQUENCE</scope>
    <source>
        <strain evidence="3">JCM 31032</strain>
    </source>
</reference>
<dbReference type="Pfam" id="PF00107">
    <property type="entry name" value="ADH_zinc_N"/>
    <property type="match status" value="1"/>
</dbReference>
<dbReference type="GO" id="GO:0016491">
    <property type="term" value="F:oxidoreductase activity"/>
    <property type="evidence" value="ECO:0007669"/>
    <property type="project" value="InterPro"/>
</dbReference>
<gene>
    <name evidence="3" type="ORF">LR394_35765</name>
</gene>
<evidence type="ECO:0000313" key="3">
    <source>
        <dbReference type="EMBL" id="MCD5316269.1"/>
    </source>
</evidence>
<sequence>MRAIQVSEFGDPSVLRAVELPDPVPGPGQLVVEAAVIDTIFVETDIRRGFRADLFGITVPYVPGSAAAGTVVALGAEVPSHWLGRRVVAKERSSYAELVKADLAKVGPVPDEVDLKAAAAISVDGVTTFGVLEGVGVRPGERVLVLGAAGGMGTLLVQLAIEAGAQVVGAVRGEVKLALVGELGAAAVDYSVGGWLDQVREAFDGHLADVLLDGVGGALGSAAVGLVADGGRVSAHGAPSGEFARIDSADATRRGLTVRGIADLQFGPVEAARYGRESLEALAAGRIQPVIGLELPLAQAAAAHRAMEERWVVGKALLLP</sequence>
<dbReference type="InterPro" id="IPR020843">
    <property type="entry name" value="ER"/>
</dbReference>
<dbReference type="RefSeq" id="WP_231449122.1">
    <property type="nucleotide sequence ID" value="NZ_JAJOMB010000028.1"/>
</dbReference>
<evidence type="ECO:0000313" key="4">
    <source>
        <dbReference type="Proteomes" id="UP001138997"/>
    </source>
</evidence>
<dbReference type="Gene3D" id="3.90.180.10">
    <property type="entry name" value="Medium-chain alcohol dehydrogenases, catalytic domain"/>
    <property type="match status" value="1"/>
</dbReference>
<comment type="caution">
    <text evidence="3">The sequence shown here is derived from an EMBL/GenBank/DDBJ whole genome shotgun (WGS) entry which is preliminary data.</text>
</comment>
<protein>
    <submittedName>
        <fullName evidence="3">Zinc-binding dehydrogenase</fullName>
    </submittedName>
</protein>
<evidence type="ECO:0000256" key="1">
    <source>
        <dbReference type="ARBA" id="ARBA00022857"/>
    </source>
</evidence>
<dbReference type="SUPFAM" id="SSF51735">
    <property type="entry name" value="NAD(P)-binding Rossmann-fold domains"/>
    <property type="match status" value="1"/>
</dbReference>
<proteinExistence type="predicted"/>
<dbReference type="EMBL" id="JAJOMB010000028">
    <property type="protein sequence ID" value="MCD5316269.1"/>
    <property type="molecule type" value="Genomic_DNA"/>
</dbReference>
<dbReference type="Pfam" id="PF08240">
    <property type="entry name" value="ADH_N"/>
    <property type="match status" value="1"/>
</dbReference>
<dbReference type="SMART" id="SM00829">
    <property type="entry name" value="PKS_ER"/>
    <property type="match status" value="1"/>
</dbReference>
<dbReference type="InterPro" id="IPR011032">
    <property type="entry name" value="GroES-like_sf"/>
</dbReference>
<dbReference type="InterPro" id="IPR051603">
    <property type="entry name" value="Zinc-ADH_QOR/CCCR"/>
</dbReference>
<dbReference type="InterPro" id="IPR013149">
    <property type="entry name" value="ADH-like_C"/>
</dbReference>
<dbReference type="InterPro" id="IPR036291">
    <property type="entry name" value="NAD(P)-bd_dom_sf"/>
</dbReference>
<evidence type="ECO:0000259" key="2">
    <source>
        <dbReference type="SMART" id="SM00829"/>
    </source>
</evidence>
<dbReference type="SUPFAM" id="SSF50129">
    <property type="entry name" value="GroES-like"/>
    <property type="match status" value="1"/>
</dbReference>
<accession>A0A9X1SXX7</accession>
<dbReference type="Gene3D" id="3.40.50.720">
    <property type="entry name" value="NAD(P)-binding Rossmann-like Domain"/>
    <property type="match status" value="1"/>
</dbReference>